<evidence type="ECO:0008006" key="5">
    <source>
        <dbReference type="Google" id="ProtNLM"/>
    </source>
</evidence>
<feature type="coiled-coil region" evidence="1">
    <location>
        <begin position="339"/>
        <end position="373"/>
    </location>
</feature>
<sequence length="425" mass="48992">MVKQLPNRRIQRRYQACCPKDEENLPIFDESIWKGILDGVNTQIYTIMKHFVGKPSNITYRIYDQLSNLRCRTLGDYRWYKDVFTTRVMHRSDCNSPFWKEKFINGLSRLFGEKVKETLCNPLGVIDYDSLTYGDIFSTIRSEGMKMCRDFKIQSQTNKSEAKYEYEKSTTKTLGKCFNYGKRGHFRKECRSKAKSLINTLVNDQVSKKEIFKLLELDHTKSESASSSSDHEIHQLNQSSSLKPSRASSSSSSGPDIGLACKDSCCRNKTINVLNKQISVLSKQEELLLDLIEQIEDPVVKAQKLSIFHGTLIREISKPEPRIRESKVDLEKIYNRFSKLKKEVMVNDLQKEIKEIKSEVRTLKQELTILRVDNSLLDQRIKNLEGTSHQGNEEGPSSQNPSDDKDETINPIVDMVHEEQPNQSS</sequence>
<evidence type="ECO:0000256" key="1">
    <source>
        <dbReference type="SAM" id="Coils"/>
    </source>
</evidence>
<proteinExistence type="predicted"/>
<dbReference type="EMBL" id="JAZDWU010000006">
    <property type="protein sequence ID" value="KAK9999425.1"/>
    <property type="molecule type" value="Genomic_DNA"/>
</dbReference>
<dbReference type="PANTHER" id="PTHR33054:SF9">
    <property type="entry name" value="CCHC-TYPE DOMAIN-CONTAINING PROTEIN"/>
    <property type="match status" value="1"/>
</dbReference>
<dbReference type="Proteomes" id="UP001459277">
    <property type="component" value="Unassembled WGS sequence"/>
</dbReference>
<evidence type="ECO:0000313" key="4">
    <source>
        <dbReference type="Proteomes" id="UP001459277"/>
    </source>
</evidence>
<feature type="compositionally biased region" description="Polar residues" evidence="2">
    <location>
        <begin position="385"/>
        <end position="401"/>
    </location>
</feature>
<evidence type="ECO:0000256" key="2">
    <source>
        <dbReference type="SAM" id="MobiDB-lite"/>
    </source>
</evidence>
<gene>
    <name evidence="3" type="ORF">SO802_019028</name>
</gene>
<feature type="region of interest" description="Disordered" evidence="2">
    <location>
        <begin position="383"/>
        <end position="425"/>
    </location>
</feature>
<dbReference type="Pfam" id="PF22909">
    <property type="entry name" value="Caulimovir_coat_dom"/>
    <property type="match status" value="1"/>
</dbReference>
<name>A0AAW2CMI0_9ROSI</name>
<keyword evidence="4" id="KW-1185">Reference proteome</keyword>
<feature type="region of interest" description="Disordered" evidence="2">
    <location>
        <begin position="223"/>
        <end position="256"/>
    </location>
</feature>
<dbReference type="GO" id="GO:0003676">
    <property type="term" value="F:nucleic acid binding"/>
    <property type="evidence" value="ECO:0007669"/>
    <property type="project" value="InterPro"/>
</dbReference>
<organism evidence="3 4">
    <name type="scientific">Lithocarpus litseifolius</name>
    <dbReference type="NCBI Taxonomy" id="425828"/>
    <lineage>
        <taxon>Eukaryota</taxon>
        <taxon>Viridiplantae</taxon>
        <taxon>Streptophyta</taxon>
        <taxon>Embryophyta</taxon>
        <taxon>Tracheophyta</taxon>
        <taxon>Spermatophyta</taxon>
        <taxon>Magnoliopsida</taxon>
        <taxon>eudicotyledons</taxon>
        <taxon>Gunneridae</taxon>
        <taxon>Pentapetalae</taxon>
        <taxon>rosids</taxon>
        <taxon>fabids</taxon>
        <taxon>Fagales</taxon>
        <taxon>Fagaceae</taxon>
        <taxon>Lithocarpus</taxon>
    </lineage>
</organism>
<feature type="compositionally biased region" description="Basic and acidic residues" evidence="2">
    <location>
        <begin position="415"/>
        <end position="425"/>
    </location>
</feature>
<dbReference type="SUPFAM" id="SSF57756">
    <property type="entry name" value="Retrovirus zinc finger-like domains"/>
    <property type="match status" value="1"/>
</dbReference>
<dbReference type="InterPro" id="IPR036875">
    <property type="entry name" value="Znf_CCHC_sf"/>
</dbReference>
<comment type="caution">
    <text evidence="3">The sequence shown here is derived from an EMBL/GenBank/DDBJ whole genome shotgun (WGS) entry which is preliminary data.</text>
</comment>
<accession>A0AAW2CMI0</accession>
<evidence type="ECO:0000313" key="3">
    <source>
        <dbReference type="EMBL" id="KAK9999425.1"/>
    </source>
</evidence>
<dbReference type="GO" id="GO:0008270">
    <property type="term" value="F:zinc ion binding"/>
    <property type="evidence" value="ECO:0007669"/>
    <property type="project" value="InterPro"/>
</dbReference>
<dbReference type="PANTHER" id="PTHR33054">
    <property type="entry name" value="CCHC-TYPE DOMAIN-CONTAINING PROTEIN"/>
    <property type="match status" value="1"/>
</dbReference>
<feature type="compositionally biased region" description="Low complexity" evidence="2">
    <location>
        <begin position="239"/>
        <end position="253"/>
    </location>
</feature>
<dbReference type="AlphaFoldDB" id="A0AAW2CMI0"/>
<protein>
    <recommendedName>
        <fullName evidence="5">CCHC-type domain-containing protein</fullName>
    </recommendedName>
</protein>
<reference evidence="3 4" key="1">
    <citation type="submission" date="2024-01" db="EMBL/GenBank/DDBJ databases">
        <title>A telomere-to-telomere, gap-free genome of sweet tea (Lithocarpus litseifolius).</title>
        <authorList>
            <person name="Zhou J."/>
        </authorList>
    </citation>
    <scope>NUCLEOTIDE SEQUENCE [LARGE SCALE GENOMIC DNA]</scope>
    <source>
        <strain evidence="3">Zhou-2022a</strain>
        <tissue evidence="3">Leaf</tissue>
    </source>
</reference>
<keyword evidence="1" id="KW-0175">Coiled coil</keyword>